<proteinExistence type="predicted"/>
<evidence type="ECO:0000256" key="8">
    <source>
        <dbReference type="SAM" id="Phobius"/>
    </source>
</evidence>
<dbReference type="GO" id="GO:0012505">
    <property type="term" value="C:endomembrane system"/>
    <property type="evidence" value="ECO:0007669"/>
    <property type="project" value="UniProtKB-SubCell"/>
</dbReference>
<dbReference type="GO" id="GO:0005774">
    <property type="term" value="C:vacuolar membrane"/>
    <property type="evidence" value="ECO:0007669"/>
    <property type="project" value="TreeGrafter"/>
</dbReference>
<dbReference type="RefSeq" id="XP_033593027.1">
    <property type="nucleotide sequence ID" value="XM_033738713.1"/>
</dbReference>
<organism evidence="9 10">
    <name type="scientific">Neohortaea acidophila</name>
    <dbReference type="NCBI Taxonomy" id="245834"/>
    <lineage>
        <taxon>Eukaryota</taxon>
        <taxon>Fungi</taxon>
        <taxon>Dikarya</taxon>
        <taxon>Ascomycota</taxon>
        <taxon>Pezizomycotina</taxon>
        <taxon>Dothideomycetes</taxon>
        <taxon>Dothideomycetidae</taxon>
        <taxon>Mycosphaerellales</taxon>
        <taxon>Teratosphaeriaceae</taxon>
        <taxon>Neohortaea</taxon>
    </lineage>
</organism>
<dbReference type="PANTHER" id="PTHR13131:SF5">
    <property type="entry name" value="CYSTINOSIN"/>
    <property type="match status" value="1"/>
</dbReference>
<evidence type="ECO:0000256" key="6">
    <source>
        <dbReference type="ARBA" id="ARBA00023136"/>
    </source>
</evidence>
<dbReference type="EMBL" id="MU001632">
    <property type="protein sequence ID" value="KAF2486458.1"/>
    <property type="molecule type" value="Genomic_DNA"/>
</dbReference>
<dbReference type="GO" id="GO:0000324">
    <property type="term" value="C:fungal-type vacuole"/>
    <property type="evidence" value="ECO:0007669"/>
    <property type="project" value="TreeGrafter"/>
</dbReference>
<evidence type="ECO:0000256" key="5">
    <source>
        <dbReference type="ARBA" id="ARBA00022989"/>
    </source>
</evidence>
<dbReference type="Proteomes" id="UP000799767">
    <property type="component" value="Unassembled WGS sequence"/>
</dbReference>
<dbReference type="GO" id="GO:0015184">
    <property type="term" value="F:L-cystine transmembrane transporter activity"/>
    <property type="evidence" value="ECO:0007669"/>
    <property type="project" value="TreeGrafter"/>
</dbReference>
<accession>A0A6A6Q1U5</accession>
<keyword evidence="2" id="KW-0813">Transport</keyword>
<dbReference type="Pfam" id="PF04193">
    <property type="entry name" value="PQ-loop"/>
    <property type="match status" value="2"/>
</dbReference>
<keyword evidence="4" id="KW-0677">Repeat</keyword>
<evidence type="ECO:0000256" key="1">
    <source>
        <dbReference type="ARBA" id="ARBA00004127"/>
    </source>
</evidence>
<evidence type="ECO:0000313" key="10">
    <source>
        <dbReference type="Proteomes" id="UP000799767"/>
    </source>
</evidence>
<dbReference type="OrthoDB" id="75720at2759"/>
<feature type="compositionally biased region" description="Basic and acidic residues" evidence="7">
    <location>
        <begin position="274"/>
        <end position="288"/>
    </location>
</feature>
<evidence type="ECO:0000256" key="2">
    <source>
        <dbReference type="ARBA" id="ARBA00022448"/>
    </source>
</evidence>
<gene>
    <name evidence="9" type="ORF">BDY17DRAFT_79550</name>
</gene>
<keyword evidence="5 8" id="KW-1133">Transmembrane helix</keyword>
<dbReference type="AlphaFoldDB" id="A0A6A6Q1U5"/>
<name>A0A6A6Q1U5_9PEZI</name>
<evidence type="ECO:0000256" key="3">
    <source>
        <dbReference type="ARBA" id="ARBA00022692"/>
    </source>
</evidence>
<feature type="transmembrane region" description="Helical" evidence="8">
    <location>
        <begin position="12"/>
        <end position="29"/>
    </location>
</feature>
<keyword evidence="6 8" id="KW-0472">Membrane</keyword>
<dbReference type="SMART" id="SM00679">
    <property type="entry name" value="CTNS"/>
    <property type="match status" value="2"/>
</dbReference>
<feature type="transmembrane region" description="Helical" evidence="8">
    <location>
        <begin position="198"/>
        <end position="222"/>
    </location>
</feature>
<feature type="transmembrane region" description="Helical" evidence="8">
    <location>
        <begin position="164"/>
        <end position="186"/>
    </location>
</feature>
<feature type="transmembrane region" description="Helical" evidence="8">
    <location>
        <begin position="242"/>
        <end position="262"/>
    </location>
</feature>
<evidence type="ECO:0000256" key="4">
    <source>
        <dbReference type="ARBA" id="ARBA00022737"/>
    </source>
</evidence>
<sequence>MIPQLEQLARVVSQLCGWAYFFCWTLSFYPQIMLNIRRRTTEGYLPDYPLLNILGFSCYGITAAAFLYSPVIRGQYAARHPASPEPTVRFNDLAFAVHACLCSIVVYSQFWPRLWGWKPTTAVHTKAGRTSIGIIWGSLFGVVITIGIVLVSGNTTSDGGHLKWAWIDVINAISYVKLLVTVFKYTPQAISNVRRKSTIGFSIWQVLLDFSGGILSLLQLVIDSALQSTGWRGVTDNPLKFGLANISMLFDVIFMVQHYILFGPVEKQSVEGGGHGRRDSAAQSREEGESLLPATEHR</sequence>
<keyword evidence="10" id="KW-1185">Reference proteome</keyword>
<feature type="transmembrane region" description="Helical" evidence="8">
    <location>
        <begin position="132"/>
        <end position="152"/>
    </location>
</feature>
<evidence type="ECO:0000313" key="9">
    <source>
        <dbReference type="EMBL" id="KAF2486458.1"/>
    </source>
</evidence>
<protein>
    <submittedName>
        <fullName evidence="9">Cystinosin</fullName>
    </submittedName>
</protein>
<reference evidence="9" key="1">
    <citation type="journal article" date="2020" name="Stud. Mycol.">
        <title>101 Dothideomycetes genomes: a test case for predicting lifestyles and emergence of pathogens.</title>
        <authorList>
            <person name="Haridas S."/>
            <person name="Albert R."/>
            <person name="Binder M."/>
            <person name="Bloem J."/>
            <person name="Labutti K."/>
            <person name="Salamov A."/>
            <person name="Andreopoulos B."/>
            <person name="Baker S."/>
            <person name="Barry K."/>
            <person name="Bills G."/>
            <person name="Bluhm B."/>
            <person name="Cannon C."/>
            <person name="Castanera R."/>
            <person name="Culley D."/>
            <person name="Daum C."/>
            <person name="Ezra D."/>
            <person name="Gonzalez J."/>
            <person name="Henrissat B."/>
            <person name="Kuo A."/>
            <person name="Liang C."/>
            <person name="Lipzen A."/>
            <person name="Lutzoni F."/>
            <person name="Magnuson J."/>
            <person name="Mondo S."/>
            <person name="Nolan M."/>
            <person name="Ohm R."/>
            <person name="Pangilinan J."/>
            <person name="Park H.-J."/>
            <person name="Ramirez L."/>
            <person name="Alfaro M."/>
            <person name="Sun H."/>
            <person name="Tritt A."/>
            <person name="Yoshinaga Y."/>
            <person name="Zwiers L.-H."/>
            <person name="Turgeon B."/>
            <person name="Goodwin S."/>
            <person name="Spatafora J."/>
            <person name="Crous P."/>
            <person name="Grigoriev I."/>
        </authorList>
    </citation>
    <scope>NUCLEOTIDE SEQUENCE</scope>
    <source>
        <strain evidence="9">CBS 113389</strain>
    </source>
</reference>
<dbReference type="InterPro" id="IPR005282">
    <property type="entry name" value="LC_transporter"/>
</dbReference>
<feature type="region of interest" description="Disordered" evidence="7">
    <location>
        <begin position="269"/>
        <end position="298"/>
    </location>
</feature>
<keyword evidence="3 8" id="KW-0812">Transmembrane</keyword>
<evidence type="ECO:0000256" key="7">
    <source>
        <dbReference type="SAM" id="MobiDB-lite"/>
    </source>
</evidence>
<feature type="transmembrane region" description="Helical" evidence="8">
    <location>
        <begin position="93"/>
        <end position="111"/>
    </location>
</feature>
<dbReference type="InterPro" id="IPR006603">
    <property type="entry name" value="PQ-loop_rpt"/>
</dbReference>
<dbReference type="PANTHER" id="PTHR13131">
    <property type="entry name" value="CYSTINOSIN"/>
    <property type="match status" value="1"/>
</dbReference>
<dbReference type="GeneID" id="54479714"/>
<feature type="transmembrane region" description="Helical" evidence="8">
    <location>
        <begin position="50"/>
        <end position="73"/>
    </location>
</feature>
<dbReference type="Gene3D" id="1.20.1280.290">
    <property type="match status" value="2"/>
</dbReference>
<comment type="subcellular location">
    <subcellularLocation>
        <location evidence="1">Endomembrane system</location>
        <topology evidence="1">Multi-pass membrane protein</topology>
    </subcellularLocation>
</comment>